<dbReference type="GeneID" id="7329860"/>
<dbReference type="Pfam" id="PF07729">
    <property type="entry name" value="FCD"/>
    <property type="match status" value="1"/>
</dbReference>
<dbReference type="PRINTS" id="PR00035">
    <property type="entry name" value="HTHGNTR"/>
</dbReference>
<dbReference type="InterPro" id="IPR036388">
    <property type="entry name" value="WH-like_DNA-bd_sf"/>
</dbReference>
<dbReference type="InterPro" id="IPR036390">
    <property type="entry name" value="WH_DNA-bd_sf"/>
</dbReference>
<dbReference type="GO" id="GO:0003677">
    <property type="term" value="F:DNA binding"/>
    <property type="evidence" value="ECO:0007669"/>
    <property type="project" value="UniProtKB-KW"/>
</dbReference>
<proteinExistence type="predicted"/>
<evidence type="ECO:0000313" key="6">
    <source>
        <dbReference type="Proteomes" id="UP000001364"/>
    </source>
</evidence>
<name>A0A0H3C5M5_CAUVN</name>
<dbReference type="PhylomeDB" id="A0A0H3C5M5"/>
<dbReference type="HOGENOM" id="CLU_017584_9_4_5"/>
<dbReference type="Proteomes" id="UP000001364">
    <property type="component" value="Chromosome"/>
</dbReference>
<dbReference type="RefSeq" id="WP_010918668.1">
    <property type="nucleotide sequence ID" value="NC_011916.1"/>
</dbReference>
<evidence type="ECO:0000256" key="2">
    <source>
        <dbReference type="ARBA" id="ARBA00023125"/>
    </source>
</evidence>
<dbReference type="Pfam" id="PF00392">
    <property type="entry name" value="GntR"/>
    <property type="match status" value="1"/>
</dbReference>
<sequence>MRTQPGLSLTYGLVEQLGQAIVTGEYAKGGFPTEGELSKQFGASRTVTREAVKMLTAKGLLSARPRHGTVVEPEAEWNMLDPDVLRWLLERKFSLRLLADFTEMRMGIEPTAAALAARHADEAGLEEIRKGLRRMKAAAEGEDDPLSADIAFHIAILNATKNPFYRELHELVNTALRISIRFTNRIKGRTASIPSHEDVYNAIAARDCERAAAVMREIIVDVLELIRAASPATESEAARREA</sequence>
<dbReference type="Gene3D" id="1.10.10.10">
    <property type="entry name" value="Winged helix-like DNA-binding domain superfamily/Winged helix DNA-binding domain"/>
    <property type="match status" value="1"/>
</dbReference>
<dbReference type="SUPFAM" id="SSF46785">
    <property type="entry name" value="Winged helix' DNA-binding domain"/>
    <property type="match status" value="1"/>
</dbReference>
<dbReference type="OrthoDB" id="9028214at2"/>
<dbReference type="InterPro" id="IPR000524">
    <property type="entry name" value="Tscrpt_reg_HTH_GntR"/>
</dbReference>
<dbReference type="SMART" id="SM00895">
    <property type="entry name" value="FCD"/>
    <property type="match status" value="1"/>
</dbReference>
<dbReference type="EMBL" id="CP001340">
    <property type="protein sequence ID" value="ACL94289.1"/>
    <property type="molecule type" value="Genomic_DNA"/>
</dbReference>
<dbReference type="SUPFAM" id="SSF48008">
    <property type="entry name" value="GntR ligand-binding domain-like"/>
    <property type="match status" value="1"/>
</dbReference>
<dbReference type="PATRIC" id="fig|565050.3.peg.811"/>
<keyword evidence="2" id="KW-0238">DNA-binding</keyword>
<feature type="domain" description="HTH gntR-type" evidence="4">
    <location>
        <begin position="7"/>
        <end position="74"/>
    </location>
</feature>
<dbReference type="KEGG" id="ccs:CCNA_00824"/>
<dbReference type="SMART" id="SM00345">
    <property type="entry name" value="HTH_GNTR"/>
    <property type="match status" value="1"/>
</dbReference>
<organism evidence="5 6">
    <name type="scientific">Caulobacter vibrioides (strain NA1000 / CB15N)</name>
    <name type="common">Caulobacter crescentus</name>
    <dbReference type="NCBI Taxonomy" id="565050"/>
    <lineage>
        <taxon>Bacteria</taxon>
        <taxon>Pseudomonadati</taxon>
        <taxon>Pseudomonadota</taxon>
        <taxon>Alphaproteobacteria</taxon>
        <taxon>Caulobacterales</taxon>
        <taxon>Caulobacteraceae</taxon>
        <taxon>Caulobacter</taxon>
    </lineage>
</organism>
<evidence type="ECO:0000313" key="5">
    <source>
        <dbReference type="EMBL" id="ACL94289.1"/>
    </source>
</evidence>
<reference evidence="5 6" key="1">
    <citation type="journal article" date="2010" name="J. Bacteriol.">
        <title>The genetic basis of laboratory adaptation in Caulobacter crescentus.</title>
        <authorList>
            <person name="Marks M.E."/>
            <person name="Castro-Rojas C.M."/>
            <person name="Teiling C."/>
            <person name="Du L."/>
            <person name="Kapatral V."/>
            <person name="Walunas T.L."/>
            <person name="Crosson S."/>
        </authorList>
    </citation>
    <scope>NUCLEOTIDE SEQUENCE [LARGE SCALE GENOMIC DNA]</scope>
    <source>
        <strain evidence="6">NA1000 / CB15N</strain>
    </source>
</reference>
<evidence type="ECO:0000256" key="3">
    <source>
        <dbReference type="ARBA" id="ARBA00023163"/>
    </source>
</evidence>
<dbReference type="PANTHER" id="PTHR43537:SF44">
    <property type="entry name" value="GNTR FAMILY REGULATORY PROTEIN"/>
    <property type="match status" value="1"/>
</dbReference>
<dbReference type="Gene3D" id="1.20.120.530">
    <property type="entry name" value="GntR ligand-binding domain-like"/>
    <property type="match status" value="1"/>
</dbReference>
<accession>A0A0H3C5M5</accession>
<keyword evidence="3" id="KW-0804">Transcription</keyword>
<keyword evidence="6" id="KW-1185">Reference proteome</keyword>
<dbReference type="GO" id="GO:0003700">
    <property type="term" value="F:DNA-binding transcription factor activity"/>
    <property type="evidence" value="ECO:0007669"/>
    <property type="project" value="InterPro"/>
</dbReference>
<dbReference type="InterPro" id="IPR011711">
    <property type="entry name" value="GntR_C"/>
</dbReference>
<dbReference type="InterPro" id="IPR008920">
    <property type="entry name" value="TF_FadR/GntR_C"/>
</dbReference>
<dbReference type="PANTHER" id="PTHR43537">
    <property type="entry name" value="TRANSCRIPTIONAL REGULATOR, GNTR FAMILY"/>
    <property type="match status" value="1"/>
</dbReference>
<keyword evidence="1" id="KW-0805">Transcription regulation</keyword>
<protein>
    <submittedName>
        <fullName evidence="5">GntR-family transcriptional regulator</fullName>
    </submittedName>
</protein>
<dbReference type="PROSITE" id="PS50949">
    <property type="entry name" value="HTH_GNTR"/>
    <property type="match status" value="1"/>
</dbReference>
<gene>
    <name evidence="5" type="ordered locus">CCNA_00824</name>
</gene>
<dbReference type="CDD" id="cd07377">
    <property type="entry name" value="WHTH_GntR"/>
    <property type="match status" value="1"/>
</dbReference>
<dbReference type="AlphaFoldDB" id="A0A0H3C5M5"/>
<evidence type="ECO:0000256" key="1">
    <source>
        <dbReference type="ARBA" id="ARBA00023015"/>
    </source>
</evidence>
<dbReference type="SMR" id="A0A0H3C5M5"/>
<dbReference type="RefSeq" id="YP_002516197.1">
    <property type="nucleotide sequence ID" value="NC_011916.1"/>
</dbReference>
<evidence type="ECO:0000259" key="4">
    <source>
        <dbReference type="PROSITE" id="PS50949"/>
    </source>
</evidence>